<dbReference type="Proteomes" id="UP000886780">
    <property type="component" value="Unassembled WGS sequence"/>
</dbReference>
<accession>A0A9D1W464</accession>
<feature type="transmembrane region" description="Helical" evidence="5">
    <location>
        <begin position="60"/>
        <end position="85"/>
    </location>
</feature>
<evidence type="ECO:0000256" key="4">
    <source>
        <dbReference type="ARBA" id="ARBA00023136"/>
    </source>
</evidence>
<dbReference type="AlphaFoldDB" id="A0A9D1W464"/>
<keyword evidence="4 5" id="KW-0472">Membrane</keyword>
<keyword evidence="2 5" id="KW-0812">Transmembrane</keyword>
<organism evidence="7 8">
    <name type="scientific">Candidatus Lachnoclostridium stercoripullorum</name>
    <dbReference type="NCBI Taxonomy" id="2838635"/>
    <lineage>
        <taxon>Bacteria</taxon>
        <taxon>Bacillati</taxon>
        <taxon>Bacillota</taxon>
        <taxon>Clostridia</taxon>
        <taxon>Lachnospirales</taxon>
        <taxon>Lachnospiraceae</taxon>
    </lineage>
</organism>
<evidence type="ECO:0000256" key="2">
    <source>
        <dbReference type="ARBA" id="ARBA00022692"/>
    </source>
</evidence>
<evidence type="ECO:0000313" key="7">
    <source>
        <dbReference type="EMBL" id="HIX51868.1"/>
    </source>
</evidence>
<evidence type="ECO:0000256" key="1">
    <source>
        <dbReference type="ARBA" id="ARBA00004141"/>
    </source>
</evidence>
<dbReference type="InterPro" id="IPR013525">
    <property type="entry name" value="ABC2_TM"/>
</dbReference>
<protein>
    <submittedName>
        <fullName evidence="7">ABC transporter permease</fullName>
    </submittedName>
</protein>
<feature type="transmembrane region" description="Helical" evidence="5">
    <location>
        <begin position="21"/>
        <end position="40"/>
    </location>
</feature>
<feature type="transmembrane region" description="Helical" evidence="5">
    <location>
        <begin position="144"/>
        <end position="164"/>
    </location>
</feature>
<gene>
    <name evidence="7" type="ORF">IAA28_03550</name>
</gene>
<evidence type="ECO:0000259" key="6">
    <source>
        <dbReference type="Pfam" id="PF12698"/>
    </source>
</evidence>
<evidence type="ECO:0000256" key="3">
    <source>
        <dbReference type="ARBA" id="ARBA00022989"/>
    </source>
</evidence>
<comment type="caution">
    <text evidence="7">The sequence shown here is derived from an EMBL/GenBank/DDBJ whole genome shotgun (WGS) entry which is preliminary data.</text>
</comment>
<evidence type="ECO:0000256" key="5">
    <source>
        <dbReference type="SAM" id="Phobius"/>
    </source>
</evidence>
<reference evidence="7" key="1">
    <citation type="journal article" date="2021" name="PeerJ">
        <title>Extensive microbial diversity within the chicken gut microbiome revealed by metagenomics and culture.</title>
        <authorList>
            <person name="Gilroy R."/>
            <person name="Ravi A."/>
            <person name="Getino M."/>
            <person name="Pursley I."/>
            <person name="Horton D.L."/>
            <person name="Alikhan N.F."/>
            <person name="Baker D."/>
            <person name="Gharbi K."/>
            <person name="Hall N."/>
            <person name="Watson M."/>
            <person name="Adriaenssens E.M."/>
            <person name="Foster-Nyarko E."/>
            <person name="Jarju S."/>
            <person name="Secka A."/>
            <person name="Antonio M."/>
            <person name="Oren A."/>
            <person name="Chaudhuri R.R."/>
            <person name="La Ragione R."/>
            <person name="Hildebrand F."/>
            <person name="Pallen M.J."/>
        </authorList>
    </citation>
    <scope>NUCLEOTIDE SEQUENCE</scope>
    <source>
        <strain evidence="7">ChiGjej4B4-12881</strain>
    </source>
</reference>
<dbReference type="GO" id="GO:0140359">
    <property type="term" value="F:ABC-type transporter activity"/>
    <property type="evidence" value="ECO:0007669"/>
    <property type="project" value="InterPro"/>
</dbReference>
<sequence length="299" mass="32212">MKTNPVYKREMMVMARSLRMPLIITVFNSILAIVALLNMYSNVLQVRLTADIQYSSFLDLYRFVAGIEFIMLLLIMPATTAGSISGERERQTLDLMLTTGIKSWEIVAGMLGAAFVKIFLLVVSSFPMIALVFVYGGITGRDVLLMLTCYVVSALFAGCLGICCSSLFKRSTAATVAAYTCLAVIVAGTFAANSFAYSLARMNWSQMGYTVGMMGEQAVNSGGFLYTLLLNPAAAFLVILEGPQTAGSSGILGMYGSRNGGFILNHWMVCSVAAQLLASALLALLAVKMVRKRGIGRNV</sequence>
<dbReference type="PANTHER" id="PTHR43471">
    <property type="entry name" value="ABC TRANSPORTER PERMEASE"/>
    <property type="match status" value="1"/>
</dbReference>
<dbReference type="EMBL" id="DXEU01000062">
    <property type="protein sequence ID" value="HIX51868.1"/>
    <property type="molecule type" value="Genomic_DNA"/>
</dbReference>
<reference evidence="7" key="2">
    <citation type="submission" date="2021-04" db="EMBL/GenBank/DDBJ databases">
        <authorList>
            <person name="Gilroy R."/>
        </authorList>
    </citation>
    <scope>NUCLEOTIDE SEQUENCE</scope>
    <source>
        <strain evidence="7">ChiGjej4B4-12881</strain>
    </source>
</reference>
<name>A0A9D1W464_9FIRM</name>
<dbReference type="GO" id="GO:0016020">
    <property type="term" value="C:membrane"/>
    <property type="evidence" value="ECO:0007669"/>
    <property type="project" value="UniProtKB-SubCell"/>
</dbReference>
<feature type="transmembrane region" description="Helical" evidence="5">
    <location>
        <begin position="176"/>
        <end position="200"/>
    </location>
</feature>
<evidence type="ECO:0000313" key="8">
    <source>
        <dbReference type="Proteomes" id="UP000886780"/>
    </source>
</evidence>
<comment type="subcellular location">
    <subcellularLocation>
        <location evidence="1">Membrane</location>
        <topology evidence="1">Multi-pass membrane protein</topology>
    </subcellularLocation>
</comment>
<proteinExistence type="predicted"/>
<dbReference type="Pfam" id="PF12698">
    <property type="entry name" value="ABC2_membrane_3"/>
    <property type="match status" value="1"/>
</dbReference>
<keyword evidence="3 5" id="KW-1133">Transmembrane helix</keyword>
<dbReference type="PANTHER" id="PTHR43471:SF12">
    <property type="entry name" value="HYPOTHETICAL MEMBRANE PROTEIN, CONSERVED"/>
    <property type="match status" value="1"/>
</dbReference>
<feature type="domain" description="ABC-2 type transporter transmembrane" evidence="6">
    <location>
        <begin position="44"/>
        <end position="227"/>
    </location>
</feature>
<feature type="transmembrane region" description="Helical" evidence="5">
    <location>
        <begin position="264"/>
        <end position="287"/>
    </location>
</feature>
<feature type="transmembrane region" description="Helical" evidence="5">
    <location>
        <begin position="106"/>
        <end position="138"/>
    </location>
</feature>